<dbReference type="PANTHER" id="PTHR42852:SF13">
    <property type="entry name" value="PROTEIN DIPZ"/>
    <property type="match status" value="1"/>
</dbReference>
<evidence type="ECO:0000313" key="2">
    <source>
        <dbReference type="EMBL" id="QOW10608.1"/>
    </source>
</evidence>
<dbReference type="Pfam" id="PF13905">
    <property type="entry name" value="Thioredoxin_8"/>
    <property type="match status" value="1"/>
</dbReference>
<dbReference type="KEGG" id="kfa:Q73A0000_09600"/>
<evidence type="ECO:0000259" key="1">
    <source>
        <dbReference type="PROSITE" id="PS51352"/>
    </source>
</evidence>
<dbReference type="Gene3D" id="3.40.30.10">
    <property type="entry name" value="Glutaredoxin"/>
    <property type="match status" value="1"/>
</dbReference>
<dbReference type="CDD" id="cd02966">
    <property type="entry name" value="TlpA_like_family"/>
    <property type="match status" value="1"/>
</dbReference>
<organism evidence="2 3">
    <name type="scientific">Kaistella flava</name>
    <name type="common">ex Peng et al. 2021</name>
    <dbReference type="NCBI Taxonomy" id="2038776"/>
    <lineage>
        <taxon>Bacteria</taxon>
        <taxon>Pseudomonadati</taxon>
        <taxon>Bacteroidota</taxon>
        <taxon>Flavobacteriia</taxon>
        <taxon>Flavobacteriales</taxon>
        <taxon>Weeksellaceae</taxon>
        <taxon>Chryseobacterium group</taxon>
        <taxon>Kaistella</taxon>
    </lineage>
</organism>
<dbReference type="InterPro" id="IPR050553">
    <property type="entry name" value="Thioredoxin_ResA/DsbE_sf"/>
</dbReference>
<protein>
    <submittedName>
        <fullName evidence="2">TlpA family protein disulfide reductase</fullName>
    </submittedName>
</protein>
<dbReference type="PANTHER" id="PTHR42852">
    <property type="entry name" value="THIOL:DISULFIDE INTERCHANGE PROTEIN DSBE"/>
    <property type="match status" value="1"/>
</dbReference>
<name>A0A7M2Y8M0_9FLAO</name>
<keyword evidence="3" id="KW-1185">Reference proteome</keyword>
<dbReference type="AlphaFoldDB" id="A0A7M2Y8M0"/>
<proteinExistence type="predicted"/>
<evidence type="ECO:0000313" key="3">
    <source>
        <dbReference type="Proteomes" id="UP000594195"/>
    </source>
</evidence>
<dbReference type="EMBL" id="CP040442">
    <property type="protein sequence ID" value="QOW10608.1"/>
    <property type="molecule type" value="Genomic_DNA"/>
</dbReference>
<dbReference type="Proteomes" id="UP000594195">
    <property type="component" value="Chromosome"/>
</dbReference>
<dbReference type="RefSeq" id="WP_193810774.1">
    <property type="nucleotide sequence ID" value="NZ_CP040442.1"/>
</dbReference>
<dbReference type="InterPro" id="IPR012336">
    <property type="entry name" value="Thioredoxin-like_fold"/>
</dbReference>
<dbReference type="SUPFAM" id="SSF52833">
    <property type="entry name" value="Thioredoxin-like"/>
    <property type="match status" value="1"/>
</dbReference>
<dbReference type="PROSITE" id="PS51352">
    <property type="entry name" value="THIOREDOXIN_2"/>
    <property type="match status" value="1"/>
</dbReference>
<accession>A0A7M2Y8M0</accession>
<gene>
    <name evidence="2" type="ORF">Q73A0000_09600</name>
</gene>
<feature type="domain" description="Thioredoxin" evidence="1">
    <location>
        <begin position="29"/>
        <end position="174"/>
    </location>
</feature>
<dbReference type="InterPro" id="IPR036249">
    <property type="entry name" value="Thioredoxin-like_sf"/>
</dbReference>
<dbReference type="InterPro" id="IPR013766">
    <property type="entry name" value="Thioredoxin_domain"/>
</dbReference>
<sequence length="431" mass="49373">MKNKFCREIISLTFMTLLFLHSPAQQKALKIGDTIPEEVWTTPLSILNSTQKTITLTKDRNKLILLDFWATWCSSCLKSFPKMEALEKQFGDQLKIVPVTKEDQPTLEKFFASKNGLRYKTMVPVTGDKTLHKLFPHTGVPFIVWMKDGKVLNTTDAEQVTEETIMQALENSQSSLQTVVQMDMHRPIMLSDNFDFEKSTKLLSYSFFSKGRIRGAGFGSFIHRSGNIIYGRQMTNFSLLKIYQAIAYELFNQNNDSFTSKRIINLVRDPTQITFTPNNRENDSKLYSYGYLVPHSKAATLYADMLDNLNQYSDYTGSIEKRLVKCLVLARTSKKDKISSKGAKMLSQSSDDQYRLQNVPLIYALNYFNENLKTDLPVIDETGYTAHIDLNFSNISDLKILQKELAAYDLALEEAERNILMLIIKDKNEPL</sequence>
<reference evidence="2 3" key="1">
    <citation type="submission" date="2019-05" db="EMBL/GenBank/DDBJ databases">
        <title>Chryseobacterium sp. isolated from King George Island, maritime Antarctica.</title>
        <authorList>
            <person name="Peng X."/>
        </authorList>
    </citation>
    <scope>NUCLEOTIDE SEQUENCE [LARGE SCALE GENOMIC DNA]</scope>
    <source>
        <strain evidence="2 3">7-3A</strain>
    </source>
</reference>